<keyword evidence="6" id="KW-1185">Reference proteome</keyword>
<protein>
    <submittedName>
        <fullName evidence="5">Sugar kinase</fullName>
    </submittedName>
</protein>
<dbReference type="SUPFAM" id="SSF53613">
    <property type="entry name" value="Ribokinase-like"/>
    <property type="match status" value="1"/>
</dbReference>
<evidence type="ECO:0000313" key="5">
    <source>
        <dbReference type="EMBL" id="QNS08840.1"/>
    </source>
</evidence>
<dbReference type="InterPro" id="IPR052700">
    <property type="entry name" value="Carb_kinase_PfkB-like"/>
</dbReference>
<evidence type="ECO:0000313" key="6">
    <source>
        <dbReference type="Proteomes" id="UP000516428"/>
    </source>
</evidence>
<dbReference type="CDD" id="cd01166">
    <property type="entry name" value="KdgK"/>
    <property type="match status" value="1"/>
</dbReference>
<dbReference type="AlphaFoldDB" id="A0A7H1BJD5"/>
<dbReference type="Pfam" id="PF00294">
    <property type="entry name" value="PfkB"/>
    <property type="match status" value="1"/>
</dbReference>
<dbReference type="GO" id="GO:0016301">
    <property type="term" value="F:kinase activity"/>
    <property type="evidence" value="ECO:0007669"/>
    <property type="project" value="UniProtKB-KW"/>
</dbReference>
<dbReference type="EMBL" id="CP061281">
    <property type="protein sequence ID" value="QNS08840.1"/>
    <property type="molecule type" value="Genomic_DNA"/>
</dbReference>
<keyword evidence="3 5" id="KW-0418">Kinase</keyword>
<gene>
    <name evidence="5" type="ORF">IAG42_20175</name>
</gene>
<comment type="similarity">
    <text evidence="1">Belongs to the carbohydrate kinase PfkB family.</text>
</comment>
<feature type="domain" description="Carbohydrate kinase PfkB" evidence="4">
    <location>
        <begin position="7"/>
        <end position="294"/>
    </location>
</feature>
<evidence type="ECO:0000259" key="4">
    <source>
        <dbReference type="Pfam" id="PF00294"/>
    </source>
</evidence>
<name>A0A7H1BJD5_9ACTN</name>
<organism evidence="5 6">
    <name type="scientific">Streptomyces xanthii</name>
    <dbReference type="NCBI Taxonomy" id="2768069"/>
    <lineage>
        <taxon>Bacteria</taxon>
        <taxon>Bacillati</taxon>
        <taxon>Actinomycetota</taxon>
        <taxon>Actinomycetes</taxon>
        <taxon>Kitasatosporales</taxon>
        <taxon>Streptomycetaceae</taxon>
        <taxon>Streptomyces</taxon>
    </lineage>
</organism>
<keyword evidence="2" id="KW-0808">Transferase</keyword>
<dbReference type="InterPro" id="IPR011611">
    <property type="entry name" value="PfkB_dom"/>
</dbReference>
<sequence>MHPHPPEVLCVGETMAQVTPVDGGGLERGTTARLAVAGAESTVAQYLADLGHGTAWLSRVGDDPFGRRIRAAVAARGVDVTGVRTDPSAPTGVYFKDPGPDGATRVHYYRAGSAASRMTAADARAVDLTGVRLLHLTGITPALSESCAALVAALMDRARAAGTRISFDINHRPALWSSPGTAATELLALARRADVVLVGRDEAETLWGTPTARDIHEHLALRGIVVVKDGAVGATELAGEACEFVAAPVVEVVEAVGAGDAFAAGYLSGLLRDLPAPARLALGHRLAARTLSSVEDYVPATGARAAGAEGT</sequence>
<dbReference type="PANTHER" id="PTHR43320:SF2">
    <property type="entry name" value="2-DEHYDRO-3-DEOXYGLUCONOKINASE_2-DEHYDRO-3-DEOXYGALACTONOKINASE"/>
    <property type="match status" value="1"/>
</dbReference>
<dbReference type="KEGG" id="sxn:IAG42_20175"/>
<evidence type="ECO:0000256" key="2">
    <source>
        <dbReference type="ARBA" id="ARBA00022679"/>
    </source>
</evidence>
<dbReference type="Proteomes" id="UP000516428">
    <property type="component" value="Chromosome"/>
</dbReference>
<evidence type="ECO:0000256" key="3">
    <source>
        <dbReference type="ARBA" id="ARBA00022777"/>
    </source>
</evidence>
<dbReference type="Gene3D" id="3.40.1190.20">
    <property type="match status" value="1"/>
</dbReference>
<dbReference type="InterPro" id="IPR029056">
    <property type="entry name" value="Ribokinase-like"/>
</dbReference>
<evidence type="ECO:0000256" key="1">
    <source>
        <dbReference type="ARBA" id="ARBA00010688"/>
    </source>
</evidence>
<dbReference type="PANTHER" id="PTHR43320">
    <property type="entry name" value="SUGAR KINASE"/>
    <property type="match status" value="1"/>
</dbReference>
<reference evidence="5 6" key="1">
    <citation type="submission" date="2020-09" db="EMBL/GenBank/DDBJ databases">
        <title>A novel species.</title>
        <authorList>
            <person name="Gao J."/>
        </authorList>
    </citation>
    <scope>NUCLEOTIDE SEQUENCE [LARGE SCALE GENOMIC DNA]</scope>
    <source>
        <strain evidence="5 6">CRXT-Y-14</strain>
    </source>
</reference>
<proteinExistence type="inferred from homology"/>
<accession>A0A7H1BJD5</accession>